<reference evidence="2 3" key="1">
    <citation type="journal article" date="2013" name="Stand. Genomic Sci.">
        <title>Genome sequence of the reddish-pigmented Rubellimicrobium thermophilum type strain (DSM 16684(T)), a member of the Roseobacter clade.</title>
        <authorList>
            <person name="Fiebig A."/>
            <person name="Riedel T."/>
            <person name="Gronow S."/>
            <person name="Petersen J."/>
            <person name="Klenk H.P."/>
            <person name="Goker M."/>
        </authorList>
    </citation>
    <scope>NUCLEOTIDE SEQUENCE [LARGE SCALE GENOMIC DNA]</scope>
    <source>
        <strain evidence="2 3">DSM 16684</strain>
    </source>
</reference>
<evidence type="ECO:0000313" key="2">
    <source>
        <dbReference type="EMBL" id="EPX82380.1"/>
    </source>
</evidence>
<sequence length="53" mass="5308">MGVVVEEEGLGGEVGERRLGQQGAEDGGGGDQADVAAGQPLAQRGQEILMPGM</sequence>
<evidence type="ECO:0000256" key="1">
    <source>
        <dbReference type="SAM" id="MobiDB-lite"/>
    </source>
</evidence>
<proteinExistence type="predicted"/>
<accession>S9RWH5</accession>
<dbReference type="AlphaFoldDB" id="S9RWH5"/>
<evidence type="ECO:0000313" key="3">
    <source>
        <dbReference type="Proteomes" id="UP000015346"/>
    </source>
</evidence>
<feature type="compositionally biased region" description="Acidic residues" evidence="1">
    <location>
        <begin position="1"/>
        <end position="10"/>
    </location>
</feature>
<feature type="region of interest" description="Disordered" evidence="1">
    <location>
        <begin position="1"/>
        <end position="53"/>
    </location>
</feature>
<keyword evidence="3" id="KW-1185">Reference proteome</keyword>
<organism evidence="2 3">
    <name type="scientific">Rubellimicrobium thermophilum DSM 16684</name>
    <dbReference type="NCBI Taxonomy" id="1123069"/>
    <lineage>
        <taxon>Bacteria</taxon>
        <taxon>Pseudomonadati</taxon>
        <taxon>Pseudomonadota</taxon>
        <taxon>Alphaproteobacteria</taxon>
        <taxon>Rhodobacterales</taxon>
        <taxon>Roseobacteraceae</taxon>
        <taxon>Rubellimicrobium</taxon>
    </lineage>
</organism>
<dbReference type="HOGENOM" id="CLU_3065873_0_0_5"/>
<protein>
    <submittedName>
        <fullName evidence="2">Uncharacterized protein</fullName>
    </submittedName>
</protein>
<gene>
    <name evidence="2" type="ORF">ruthe_03309</name>
</gene>
<comment type="caution">
    <text evidence="2">The sequence shown here is derived from an EMBL/GenBank/DDBJ whole genome shotgun (WGS) entry which is preliminary data.</text>
</comment>
<dbReference type="EMBL" id="AOLV01000042">
    <property type="protein sequence ID" value="EPX82380.1"/>
    <property type="molecule type" value="Genomic_DNA"/>
</dbReference>
<name>S9RWH5_9RHOB</name>
<dbReference type="Proteomes" id="UP000015346">
    <property type="component" value="Unassembled WGS sequence"/>
</dbReference>